<reference evidence="1 2" key="1">
    <citation type="submission" date="2015-03" db="EMBL/GenBank/DDBJ databases">
        <title>Luteipulveratus halotolerans sp. nov., a novel actinobacterium (Dermacoccaceae) from Sarawak, Malaysia.</title>
        <authorList>
            <person name="Juboi H."/>
            <person name="Basik A."/>
            <person name="Shamsul S.S."/>
            <person name="Arnold P."/>
            <person name="Schmitt E.K."/>
            <person name="Sanglier J.-J."/>
            <person name="Yeo T."/>
        </authorList>
    </citation>
    <scope>NUCLEOTIDE SEQUENCE [LARGE SCALE GENOMIC DNA]</scope>
    <source>
        <strain evidence="1 2">MN07-A0370</strain>
    </source>
</reference>
<dbReference type="PROSITE" id="PS51257">
    <property type="entry name" value="PROKAR_LIPOPROTEIN"/>
    <property type="match status" value="1"/>
</dbReference>
<dbReference type="NCBIfam" id="NF040603">
    <property type="entry name" value="choice_anch_P"/>
    <property type="match status" value="2"/>
</dbReference>
<keyword evidence="2" id="KW-1185">Reference proteome</keyword>
<dbReference type="KEGG" id="lmoi:VV02_15735"/>
<gene>
    <name evidence="1" type="ORF">VV02_15735</name>
</gene>
<dbReference type="AlphaFoldDB" id="A0A0K1JJT6"/>
<evidence type="ECO:0000313" key="2">
    <source>
        <dbReference type="Proteomes" id="UP000066480"/>
    </source>
</evidence>
<dbReference type="EMBL" id="CP011112">
    <property type="protein sequence ID" value="AKU16971.1"/>
    <property type="molecule type" value="Genomic_DNA"/>
</dbReference>
<sequence length="370" mass="36521">MANLRSGPTSYSGVSCTSLAGLTRKNSVASLNLPGVLTGGAVSTTSKSISDARGRTAEATSTVGAINLLKGAVTAKALSTKASSTVSLAGAASGTNSMTLVGLTIGGRTVGADVSPNTTLALNVGGKPLAKVVINEQGKTTVNGLVRAYTRALHVTVNAKNTLGLPIGAEIVVGQSSAALNAVPAGFATGNGYALKATLLNGTVKSGPHAYMSVPCAGGAAHNSTADGSVPGLVSAGVTTVDTKSTTVPSTKTDVNSTIASASVLGGLVKATGIKAETSASRLAPMSPVVTTDTSKFLSVKVAGLPAITGAVAPNTKVRVPGLGSVTFHKVEKTATGIRVTMVYIVLEKLLGNLPTNSVVELGVSESGVR</sequence>
<organism evidence="1 2">
    <name type="scientific">Luteipulveratus mongoliensis</name>
    <dbReference type="NCBI Taxonomy" id="571913"/>
    <lineage>
        <taxon>Bacteria</taxon>
        <taxon>Bacillati</taxon>
        <taxon>Actinomycetota</taxon>
        <taxon>Actinomycetes</taxon>
        <taxon>Micrococcales</taxon>
        <taxon>Dermacoccaceae</taxon>
        <taxon>Luteipulveratus</taxon>
    </lineage>
</organism>
<protein>
    <submittedName>
        <fullName evidence="1">Uncharacterized protein</fullName>
    </submittedName>
</protein>
<accession>A0A0K1JJT6</accession>
<proteinExistence type="predicted"/>
<dbReference type="Proteomes" id="UP000066480">
    <property type="component" value="Chromosome"/>
</dbReference>
<evidence type="ECO:0000313" key="1">
    <source>
        <dbReference type="EMBL" id="AKU16971.1"/>
    </source>
</evidence>
<name>A0A0K1JJT6_9MICO</name>